<organism evidence="1 2">
    <name type="scientific">Erythrobacter dokdonensis DSW-74</name>
    <dbReference type="NCBI Taxonomy" id="1300349"/>
    <lineage>
        <taxon>Bacteria</taxon>
        <taxon>Pseudomonadati</taxon>
        <taxon>Pseudomonadota</taxon>
        <taxon>Alphaproteobacteria</taxon>
        <taxon>Sphingomonadales</taxon>
        <taxon>Erythrobacteraceae</taxon>
        <taxon>Erythrobacter/Porphyrobacter group</taxon>
        <taxon>Erythrobacter</taxon>
    </lineage>
</organism>
<name>A0A1A7BFE4_9SPHN</name>
<dbReference type="EMBL" id="LZYB01000006">
    <property type="protein sequence ID" value="OBV10466.1"/>
    <property type="molecule type" value="Genomic_DNA"/>
</dbReference>
<dbReference type="STRING" id="1300349.I603_2428"/>
<gene>
    <name evidence="1" type="ORF">I603_2428</name>
</gene>
<keyword evidence="2" id="KW-1185">Reference proteome</keyword>
<evidence type="ECO:0000313" key="2">
    <source>
        <dbReference type="Proteomes" id="UP000092484"/>
    </source>
</evidence>
<evidence type="ECO:0000313" key="1">
    <source>
        <dbReference type="EMBL" id="OBV10466.1"/>
    </source>
</evidence>
<evidence type="ECO:0008006" key="3">
    <source>
        <dbReference type="Google" id="ProtNLM"/>
    </source>
</evidence>
<protein>
    <recommendedName>
        <fullName evidence="3">Outer membrane protein</fullName>
    </recommendedName>
</protein>
<accession>A0A1A7BFE4</accession>
<sequence length="273" mass="29479">MIALHLLGATVMITAPLPADDTEAQGAVTPGEIETREQEAPPASDAQDKHFTFVVSPYVWVPTVTGNIGTSAQGLDFALDAGDLLEVFEFGGLIHGEVRHKSGWGVSTDYIFANLGTGVDILIGDVDADIDAEVMELTLVRRIDMDRHSLDLYGGIRRWDADVEIAITTAFFDSTIVTGDEWIDPIVGARYQHQLSRRWRLLFQGDIGGFGAGSDFTWNAVAGASYSLSDKASFQLVFKSLSVNRKSPAIGNGAPIDLDIAITGPLIGFAYRF</sequence>
<reference evidence="1 2" key="1">
    <citation type="submission" date="2016-06" db="EMBL/GenBank/DDBJ databases">
        <title>Genome sequence of Porphyrobacter dokdonensis DSW-74.</title>
        <authorList>
            <person name="Kim J.F."/>
            <person name="Song J.Y."/>
        </authorList>
    </citation>
    <scope>NUCLEOTIDE SEQUENCE [LARGE SCALE GENOMIC DNA]</scope>
    <source>
        <strain evidence="1 2">DSW-74</strain>
    </source>
</reference>
<dbReference type="AlphaFoldDB" id="A0A1A7BFE4"/>
<dbReference type="RefSeq" id="WP_157090871.1">
    <property type="nucleotide sequence ID" value="NZ_LZYB01000006.1"/>
</dbReference>
<dbReference type="InterPro" id="IPR011250">
    <property type="entry name" value="OMP/PagP_B-barrel"/>
</dbReference>
<proteinExistence type="predicted"/>
<dbReference type="SUPFAM" id="SSF56925">
    <property type="entry name" value="OMPA-like"/>
    <property type="match status" value="1"/>
</dbReference>
<dbReference type="Proteomes" id="UP000092484">
    <property type="component" value="Unassembled WGS sequence"/>
</dbReference>
<comment type="caution">
    <text evidence="1">The sequence shown here is derived from an EMBL/GenBank/DDBJ whole genome shotgun (WGS) entry which is preliminary data.</text>
</comment>